<gene>
    <name evidence="1" type="ORF">EI77_04297</name>
</gene>
<dbReference type="EMBL" id="SOCA01000012">
    <property type="protein sequence ID" value="TDU64113.1"/>
    <property type="molecule type" value="Genomic_DNA"/>
</dbReference>
<accession>A0A4R7RL05</accession>
<dbReference type="Proteomes" id="UP000295662">
    <property type="component" value="Unassembled WGS sequence"/>
</dbReference>
<comment type="caution">
    <text evidence="1">The sequence shown here is derived from an EMBL/GenBank/DDBJ whole genome shotgun (WGS) entry which is preliminary data.</text>
</comment>
<protein>
    <recommendedName>
        <fullName evidence="3">DUF4198 domain-containing protein</fullName>
    </recommendedName>
</protein>
<dbReference type="OrthoDB" id="9921270at2"/>
<dbReference type="AlphaFoldDB" id="A0A4R7RL05"/>
<evidence type="ECO:0000313" key="1">
    <source>
        <dbReference type="EMBL" id="TDU64113.1"/>
    </source>
</evidence>
<keyword evidence="2" id="KW-1185">Reference proteome</keyword>
<dbReference type="RefSeq" id="WP_133797278.1">
    <property type="nucleotide sequence ID" value="NZ_SOCA01000012.1"/>
</dbReference>
<sequence length="117" mass="12500">MSAPVQLYPHKSGDLWAGLSSVAIRVDGVPLDLTGAVVQMQFKRFPTDAVAALPLTSAGETPGILIAEDATEGTFSVTPRVVGLLPGRYFWDIQVTREGQPVTYAAGTWQITLDVTK</sequence>
<evidence type="ECO:0000313" key="2">
    <source>
        <dbReference type="Proteomes" id="UP000295662"/>
    </source>
</evidence>
<name>A0A4R7RL05_9BACT</name>
<evidence type="ECO:0008006" key="3">
    <source>
        <dbReference type="Google" id="ProtNLM"/>
    </source>
</evidence>
<proteinExistence type="predicted"/>
<reference evidence="1 2" key="1">
    <citation type="submission" date="2019-03" db="EMBL/GenBank/DDBJ databases">
        <title>Genomic Encyclopedia of Archaeal and Bacterial Type Strains, Phase II (KMG-II): from individual species to whole genera.</title>
        <authorList>
            <person name="Goeker M."/>
        </authorList>
    </citation>
    <scope>NUCLEOTIDE SEQUENCE [LARGE SCALE GENOMIC DNA]</scope>
    <source>
        <strain evidence="1 2">ATCC 25309</strain>
    </source>
</reference>
<organism evidence="1 2">
    <name type="scientific">Prosthecobacter fusiformis</name>
    <dbReference type="NCBI Taxonomy" id="48464"/>
    <lineage>
        <taxon>Bacteria</taxon>
        <taxon>Pseudomonadati</taxon>
        <taxon>Verrucomicrobiota</taxon>
        <taxon>Verrucomicrobiia</taxon>
        <taxon>Verrucomicrobiales</taxon>
        <taxon>Verrucomicrobiaceae</taxon>
        <taxon>Prosthecobacter</taxon>
    </lineage>
</organism>